<feature type="domain" description="Dipeptidylpeptidase IV N-terminal" evidence="4">
    <location>
        <begin position="189"/>
        <end position="276"/>
    </location>
</feature>
<dbReference type="InterPro" id="IPR029058">
    <property type="entry name" value="AB_hydrolase_fold"/>
</dbReference>
<keyword evidence="2" id="KW-0720">Serine protease</keyword>
<dbReference type="SUPFAM" id="SSF53474">
    <property type="entry name" value="alpha/beta-Hydrolases"/>
    <property type="match status" value="1"/>
</dbReference>
<dbReference type="GO" id="GO:0004252">
    <property type="term" value="F:serine-type endopeptidase activity"/>
    <property type="evidence" value="ECO:0007669"/>
    <property type="project" value="TreeGrafter"/>
</dbReference>
<dbReference type="InterPro" id="IPR011042">
    <property type="entry name" value="6-blade_b-propeller_TolB-like"/>
</dbReference>
<dbReference type="Pfam" id="PF00326">
    <property type="entry name" value="Peptidase_S9"/>
    <property type="match status" value="1"/>
</dbReference>
<dbReference type="InterPro" id="IPR002469">
    <property type="entry name" value="Peptidase_S9B_N"/>
</dbReference>
<dbReference type="Proteomes" id="UP000307790">
    <property type="component" value="Unassembled WGS sequence"/>
</dbReference>
<dbReference type="GO" id="GO:0006508">
    <property type="term" value="P:proteolysis"/>
    <property type="evidence" value="ECO:0007669"/>
    <property type="project" value="InterPro"/>
</dbReference>
<dbReference type="PANTHER" id="PTHR42776:SF27">
    <property type="entry name" value="DIPEPTIDYL PEPTIDASE FAMILY MEMBER 6"/>
    <property type="match status" value="1"/>
</dbReference>
<dbReference type="Gene3D" id="2.120.10.30">
    <property type="entry name" value="TolB, C-terminal domain"/>
    <property type="match status" value="2"/>
</dbReference>
<evidence type="ECO:0000259" key="3">
    <source>
        <dbReference type="Pfam" id="PF00326"/>
    </source>
</evidence>
<keyword evidence="2" id="KW-0645">Protease</keyword>
<keyword evidence="1" id="KW-0378">Hydrolase</keyword>
<proteinExistence type="predicted"/>
<dbReference type="PANTHER" id="PTHR42776">
    <property type="entry name" value="SERINE PEPTIDASE S9 FAMILY MEMBER"/>
    <property type="match status" value="1"/>
</dbReference>
<dbReference type="OrthoDB" id="9812921at2"/>
<dbReference type="Gene3D" id="3.40.50.1820">
    <property type="entry name" value="alpha/beta hydrolase"/>
    <property type="match status" value="1"/>
</dbReference>
<name>A0A5R9IN73_9GAMM</name>
<evidence type="ECO:0000256" key="2">
    <source>
        <dbReference type="ARBA" id="ARBA00022825"/>
    </source>
</evidence>
<dbReference type="Pfam" id="PF00930">
    <property type="entry name" value="DPPIV_N"/>
    <property type="match status" value="1"/>
</dbReference>
<dbReference type="Pfam" id="PF07676">
    <property type="entry name" value="PD40"/>
    <property type="match status" value="2"/>
</dbReference>
<dbReference type="InterPro" id="IPR001375">
    <property type="entry name" value="Peptidase_S9_cat"/>
</dbReference>
<comment type="caution">
    <text evidence="5">The sequence shown here is derived from an EMBL/GenBank/DDBJ whole genome shotgun (WGS) entry which is preliminary data.</text>
</comment>
<sequence>MLSLSILALSSANAEKQDSKANVLTLSDVFDIEYVGAMAVHPKNDYVVYERRALDIMADSTRINLWQLNSDGSNHRPILSGKTNYRLPVFSPDGSRLAYVSSSEGDNQLYMRWLDTGQTARISNLAHSPSSISFSPDGKWLAFVMFTPGKPSSLAIDMPKKPKGAKWAGNATYIDNLAYRSDGAGFLPAGYSQIYVVPSEGGSARQITQGDYHHDGQLSWSQDSQHIIFSSDRHPDWQRRPLESDIYQVNVKTGDIRALLERAGPEFAPVVSPDGDKIAFLQVDDRKLASQNAQIYVMNSDGSQVKGLATKQDRPISNIQWDNAGKGVYFSYDDHGKKKLAYVDLNGKINRLNASLGGQSLGRPYTSGSYIVGNKGEIFYTQANSQRPAELALLASNGETKRLTRLNQDVLGPKDLAKVRSLTVKSSVDKRSIEAWLALPPNFDPEKKYPLILEIHGGPHAAYGPQFSLEVQLMAAKGYVVVWANPRGSTSYGEEFANLIHHNYPSEDYNDLIDVVDGVIEEGYVDEEQLFVTGGSGGGTLTAWIIGKTDRFKAAVVAKPVINWLSFSLTADGYAYFTQYWMPGMPWEQVDHLWKHSPLSLVGNVSTPTMLLTGEQDYRTPMSETEQYYQALQLRNIDSAMVRIPKASHGIAARPSNLVQKVGYILAWFEKYKPEQAE</sequence>
<dbReference type="SUPFAM" id="SSF82171">
    <property type="entry name" value="DPP6 N-terminal domain-like"/>
    <property type="match status" value="1"/>
</dbReference>
<evidence type="ECO:0000313" key="6">
    <source>
        <dbReference type="Proteomes" id="UP000307790"/>
    </source>
</evidence>
<evidence type="ECO:0000256" key="1">
    <source>
        <dbReference type="ARBA" id="ARBA00022801"/>
    </source>
</evidence>
<dbReference type="AlphaFoldDB" id="A0A5R9IN73"/>
<keyword evidence="6" id="KW-1185">Reference proteome</keyword>
<protein>
    <submittedName>
        <fullName evidence="5">S9 family peptidase</fullName>
    </submittedName>
</protein>
<organism evidence="5 6">
    <name type="scientific">Thalassotalea litorea</name>
    <dbReference type="NCBI Taxonomy" id="2020715"/>
    <lineage>
        <taxon>Bacteria</taxon>
        <taxon>Pseudomonadati</taxon>
        <taxon>Pseudomonadota</taxon>
        <taxon>Gammaproteobacteria</taxon>
        <taxon>Alteromonadales</taxon>
        <taxon>Colwelliaceae</taxon>
        <taxon>Thalassotalea</taxon>
    </lineage>
</organism>
<gene>
    <name evidence="5" type="ORF">FE810_10890</name>
</gene>
<evidence type="ECO:0000259" key="4">
    <source>
        <dbReference type="Pfam" id="PF00930"/>
    </source>
</evidence>
<dbReference type="EMBL" id="VCBC01000010">
    <property type="protein sequence ID" value="TLU64711.1"/>
    <property type="molecule type" value="Genomic_DNA"/>
</dbReference>
<accession>A0A5R9IN73</accession>
<feature type="domain" description="Peptidase S9 prolyl oligopeptidase catalytic" evidence="3">
    <location>
        <begin position="465"/>
        <end position="672"/>
    </location>
</feature>
<evidence type="ECO:0000313" key="5">
    <source>
        <dbReference type="EMBL" id="TLU64711.1"/>
    </source>
</evidence>
<reference evidence="5 6" key="1">
    <citation type="submission" date="2019-05" db="EMBL/GenBank/DDBJ databases">
        <title>Genome sequences of Thalassotalea litorea 1K03283.</title>
        <authorList>
            <person name="Zhang D."/>
        </authorList>
    </citation>
    <scope>NUCLEOTIDE SEQUENCE [LARGE SCALE GENOMIC DNA]</scope>
    <source>
        <strain evidence="5 6">MCCC 1K03283</strain>
    </source>
</reference>
<dbReference type="InterPro" id="IPR011659">
    <property type="entry name" value="WD40"/>
</dbReference>